<evidence type="ECO:0000256" key="3">
    <source>
        <dbReference type="SAM" id="SignalP"/>
    </source>
</evidence>
<dbReference type="InterPro" id="IPR038969">
    <property type="entry name" value="FEN"/>
</dbReference>
<dbReference type="SMART" id="SM00475">
    <property type="entry name" value="53EXOc"/>
    <property type="match status" value="1"/>
</dbReference>
<dbReference type="SUPFAM" id="SSF88723">
    <property type="entry name" value="PIN domain-like"/>
    <property type="match status" value="1"/>
</dbReference>
<gene>
    <name evidence="5" type="ORF">JKP88DRAFT_262066</name>
</gene>
<dbReference type="OrthoDB" id="275278at2759"/>
<evidence type="ECO:0000256" key="1">
    <source>
        <dbReference type="ARBA" id="ARBA00022722"/>
    </source>
</evidence>
<dbReference type="Proteomes" id="UP000664859">
    <property type="component" value="Unassembled WGS sequence"/>
</dbReference>
<evidence type="ECO:0000256" key="2">
    <source>
        <dbReference type="ARBA" id="ARBA00022801"/>
    </source>
</evidence>
<dbReference type="Gene3D" id="3.40.50.1010">
    <property type="entry name" value="5'-nuclease"/>
    <property type="match status" value="1"/>
</dbReference>
<protein>
    <submittedName>
        <fullName evidence="5">5'-3' exonuclease</fullName>
    </submittedName>
</protein>
<dbReference type="Pfam" id="PF02739">
    <property type="entry name" value="5_3_exonuc_N"/>
    <property type="match status" value="1"/>
</dbReference>
<dbReference type="PROSITE" id="PS51257">
    <property type="entry name" value="PROKAR_LIPOPROTEIN"/>
    <property type="match status" value="1"/>
</dbReference>
<keyword evidence="1" id="KW-0540">Nuclease</keyword>
<evidence type="ECO:0000259" key="4">
    <source>
        <dbReference type="SMART" id="SM00475"/>
    </source>
</evidence>
<keyword evidence="3" id="KW-0732">Signal</keyword>
<feature type="domain" description="5'-3' exonuclease" evidence="4">
    <location>
        <begin position="60"/>
        <end position="234"/>
    </location>
</feature>
<reference evidence="5" key="1">
    <citation type="submission" date="2021-02" db="EMBL/GenBank/DDBJ databases">
        <title>First Annotated Genome of the Yellow-green Alga Tribonema minus.</title>
        <authorList>
            <person name="Mahan K.M."/>
        </authorList>
    </citation>
    <scope>NUCLEOTIDE SEQUENCE</scope>
    <source>
        <strain evidence="5">UTEX B ZZ1240</strain>
    </source>
</reference>
<dbReference type="EMBL" id="JAFCMP010000046">
    <property type="protein sequence ID" value="KAG5189704.1"/>
    <property type="molecule type" value="Genomic_DNA"/>
</dbReference>
<dbReference type="GO" id="GO:0017108">
    <property type="term" value="F:5'-flap endonuclease activity"/>
    <property type="evidence" value="ECO:0007669"/>
    <property type="project" value="InterPro"/>
</dbReference>
<keyword evidence="6" id="KW-1185">Reference proteome</keyword>
<dbReference type="GO" id="GO:0003677">
    <property type="term" value="F:DNA binding"/>
    <property type="evidence" value="ECO:0007669"/>
    <property type="project" value="InterPro"/>
</dbReference>
<dbReference type="GO" id="GO:0008409">
    <property type="term" value="F:5'-3' exonuclease activity"/>
    <property type="evidence" value="ECO:0007669"/>
    <property type="project" value="InterPro"/>
</dbReference>
<dbReference type="PANTHER" id="PTHR42646">
    <property type="entry name" value="FLAP ENDONUCLEASE XNI"/>
    <property type="match status" value="1"/>
</dbReference>
<accession>A0A835ZC56</accession>
<dbReference type="PANTHER" id="PTHR42646:SF2">
    <property type="entry name" value="5'-3' EXONUCLEASE FAMILY PROTEIN"/>
    <property type="match status" value="1"/>
</dbReference>
<dbReference type="GO" id="GO:0033567">
    <property type="term" value="P:DNA replication, Okazaki fragment processing"/>
    <property type="evidence" value="ECO:0007669"/>
    <property type="project" value="InterPro"/>
</dbReference>
<organism evidence="5 6">
    <name type="scientific">Tribonema minus</name>
    <dbReference type="NCBI Taxonomy" id="303371"/>
    <lineage>
        <taxon>Eukaryota</taxon>
        <taxon>Sar</taxon>
        <taxon>Stramenopiles</taxon>
        <taxon>Ochrophyta</taxon>
        <taxon>PX clade</taxon>
        <taxon>Xanthophyceae</taxon>
        <taxon>Tribonematales</taxon>
        <taxon>Tribonemataceae</taxon>
        <taxon>Tribonema</taxon>
    </lineage>
</organism>
<feature type="signal peptide" evidence="3">
    <location>
        <begin position="1"/>
        <end position="19"/>
    </location>
</feature>
<name>A0A835ZC56_9STRA</name>
<evidence type="ECO:0000313" key="5">
    <source>
        <dbReference type="EMBL" id="KAG5189704.1"/>
    </source>
</evidence>
<keyword evidence="5" id="KW-0269">Exonuclease</keyword>
<comment type="caution">
    <text evidence="5">The sequence shown here is derived from an EMBL/GenBank/DDBJ whole genome shotgun (WGS) entry which is preliminary data.</text>
</comment>
<evidence type="ECO:0000313" key="6">
    <source>
        <dbReference type="Proteomes" id="UP000664859"/>
    </source>
</evidence>
<sequence length="234" mass="25295">MRLQLLLSAMLQPIGMACAFVAWSGPAAPLASDTRSLAPALHVAAAPAAGGITEFKHTDVPDETLWVLDGTSMLFRAHFGKGSQSYLAADGATEVAAVLAMGIELAQFIEEVQPRYLAVAFDVDRNSTFRRQLMPTYKAHRPPHPRDLLLQLPLATALTKCLGCTCLSQRGYEADDVMATLATWGRSIGLSVVLVSEDKDMLQLVRERVHVMAPRRCVTCSTNHFEVAATSTAT</sequence>
<dbReference type="InterPro" id="IPR002421">
    <property type="entry name" value="5-3_exonuclease"/>
</dbReference>
<dbReference type="InterPro" id="IPR020046">
    <property type="entry name" value="5-3_exonucl_a-hlix_arch_N"/>
</dbReference>
<keyword evidence="2" id="KW-0378">Hydrolase</keyword>
<dbReference type="CDD" id="cd09859">
    <property type="entry name" value="PIN_53EXO"/>
    <property type="match status" value="1"/>
</dbReference>
<dbReference type="AlphaFoldDB" id="A0A835ZC56"/>
<dbReference type="InterPro" id="IPR029060">
    <property type="entry name" value="PIN-like_dom_sf"/>
</dbReference>
<feature type="chain" id="PRO_5032859238" evidence="3">
    <location>
        <begin position="20"/>
        <end position="234"/>
    </location>
</feature>
<proteinExistence type="predicted"/>